<feature type="compositionally biased region" description="Basic and acidic residues" evidence="1">
    <location>
        <begin position="42"/>
        <end position="63"/>
    </location>
</feature>
<organism evidence="2 3">
    <name type="scientific">Verticillium longisporum</name>
    <name type="common">Verticillium dahliae var. longisporum</name>
    <dbReference type="NCBI Taxonomy" id="100787"/>
    <lineage>
        <taxon>Eukaryota</taxon>
        <taxon>Fungi</taxon>
        <taxon>Dikarya</taxon>
        <taxon>Ascomycota</taxon>
        <taxon>Pezizomycotina</taxon>
        <taxon>Sordariomycetes</taxon>
        <taxon>Hypocreomycetidae</taxon>
        <taxon>Glomerellales</taxon>
        <taxon>Plectosphaerellaceae</taxon>
        <taxon>Verticillium</taxon>
    </lineage>
</organism>
<evidence type="ECO:0000256" key="1">
    <source>
        <dbReference type="SAM" id="MobiDB-lite"/>
    </source>
</evidence>
<feature type="region of interest" description="Disordered" evidence="1">
    <location>
        <begin position="34"/>
        <end position="116"/>
    </location>
</feature>
<evidence type="ECO:0000313" key="2">
    <source>
        <dbReference type="EMBL" id="CRK18180.1"/>
    </source>
</evidence>
<reference evidence="3" key="1">
    <citation type="submission" date="2015-05" db="EMBL/GenBank/DDBJ databases">
        <authorList>
            <person name="Fogelqvist Johan"/>
        </authorList>
    </citation>
    <scope>NUCLEOTIDE SEQUENCE [LARGE SCALE GENOMIC DNA]</scope>
</reference>
<dbReference type="Proteomes" id="UP000044602">
    <property type="component" value="Unassembled WGS sequence"/>
</dbReference>
<protein>
    <submittedName>
        <fullName evidence="2">Uncharacterized protein</fullName>
    </submittedName>
</protein>
<feature type="compositionally biased region" description="Basic and acidic residues" evidence="1">
    <location>
        <begin position="71"/>
        <end position="97"/>
    </location>
</feature>
<name>A0A0G4L8X8_VERLO</name>
<evidence type="ECO:0000313" key="3">
    <source>
        <dbReference type="Proteomes" id="UP000044602"/>
    </source>
</evidence>
<sequence length="213" mass="23245">MQVVVVPRLLRIDEKGPIEYLSNGLETAPRRLEEEQGLQSNRIDEPVDETRPFVEEHEDRKALSPDGIGQDLDRPRAERLRAEDSKHARNRGDELRASADAAGGKGGKNGSDPVEDHEAAVDDVDMALVGDASCFEHTHEIAEKDKDENAAAVTRGLEQRTPAGIVRHFGLDHGAHLAILQVGQLRLVVTVAMVLEEEDLGLLGLALCDQETG</sequence>
<proteinExistence type="predicted"/>
<accession>A0A0G4L8X8</accession>
<gene>
    <name evidence="2" type="ORF">BN1708_012268</name>
</gene>
<dbReference type="AlphaFoldDB" id="A0A0G4L8X8"/>
<dbReference type="EMBL" id="CVQH01009335">
    <property type="protein sequence ID" value="CRK18180.1"/>
    <property type="molecule type" value="Genomic_DNA"/>
</dbReference>
<keyword evidence="3" id="KW-1185">Reference proteome</keyword>